<name>A0A1G8AEM6_9BACI</name>
<dbReference type="GO" id="GO:0003677">
    <property type="term" value="F:DNA binding"/>
    <property type="evidence" value="ECO:0007669"/>
    <property type="project" value="UniProtKB-KW"/>
</dbReference>
<evidence type="ECO:0000259" key="5">
    <source>
        <dbReference type="PROSITE" id="PS51194"/>
    </source>
</evidence>
<dbReference type="SMART" id="SM00490">
    <property type="entry name" value="HELICc"/>
    <property type="match status" value="1"/>
</dbReference>
<dbReference type="GO" id="GO:0006270">
    <property type="term" value="P:DNA replication initiation"/>
    <property type="evidence" value="ECO:0007669"/>
    <property type="project" value="TreeGrafter"/>
</dbReference>
<keyword evidence="7" id="KW-1185">Reference proteome</keyword>
<dbReference type="PROSITE" id="PS51194">
    <property type="entry name" value="HELICASE_CTER"/>
    <property type="match status" value="1"/>
</dbReference>
<proteinExistence type="predicted"/>
<keyword evidence="2" id="KW-0067">ATP-binding</keyword>
<protein>
    <submittedName>
        <fullName evidence="6">Competence protein ComFA</fullName>
    </submittedName>
</protein>
<dbReference type="InterPro" id="IPR001650">
    <property type="entry name" value="Helicase_C-like"/>
</dbReference>
<dbReference type="Gene3D" id="3.40.50.300">
    <property type="entry name" value="P-loop containing nucleotide triphosphate hydrolases"/>
    <property type="match status" value="2"/>
</dbReference>
<dbReference type="Pfam" id="PF00271">
    <property type="entry name" value="Helicase_C"/>
    <property type="match status" value="1"/>
</dbReference>
<dbReference type="PANTHER" id="PTHR30580:SF1">
    <property type="entry name" value="COMF OPERON PROTEIN 1"/>
    <property type="match status" value="1"/>
</dbReference>
<dbReference type="PROSITE" id="PS51192">
    <property type="entry name" value="HELICASE_ATP_BIND_1"/>
    <property type="match status" value="1"/>
</dbReference>
<evidence type="ECO:0000259" key="4">
    <source>
        <dbReference type="PROSITE" id="PS51192"/>
    </source>
</evidence>
<dbReference type="STRING" id="568899.SAMN05192534_102127"/>
<dbReference type="InterPro" id="IPR006935">
    <property type="entry name" value="Helicase/UvrB_N"/>
</dbReference>
<dbReference type="GO" id="GO:0006310">
    <property type="term" value="P:DNA recombination"/>
    <property type="evidence" value="ECO:0007669"/>
    <property type="project" value="TreeGrafter"/>
</dbReference>
<dbReference type="OrthoDB" id="2077914at2"/>
<organism evidence="6 7">
    <name type="scientific">Alteribacillus persepolensis</name>
    <dbReference type="NCBI Taxonomy" id="568899"/>
    <lineage>
        <taxon>Bacteria</taxon>
        <taxon>Bacillati</taxon>
        <taxon>Bacillota</taxon>
        <taxon>Bacilli</taxon>
        <taxon>Bacillales</taxon>
        <taxon>Bacillaceae</taxon>
        <taxon>Alteribacillus</taxon>
    </lineage>
</organism>
<dbReference type="SMART" id="SM00487">
    <property type="entry name" value="DEXDc"/>
    <property type="match status" value="1"/>
</dbReference>
<dbReference type="GO" id="GO:0005524">
    <property type="term" value="F:ATP binding"/>
    <property type="evidence" value="ECO:0007669"/>
    <property type="project" value="UniProtKB-KW"/>
</dbReference>
<dbReference type="PANTHER" id="PTHR30580">
    <property type="entry name" value="PRIMOSOMAL PROTEIN N"/>
    <property type="match status" value="1"/>
</dbReference>
<evidence type="ECO:0000313" key="6">
    <source>
        <dbReference type="EMBL" id="SDH19327.1"/>
    </source>
</evidence>
<evidence type="ECO:0000256" key="3">
    <source>
        <dbReference type="ARBA" id="ARBA00023125"/>
    </source>
</evidence>
<evidence type="ECO:0000256" key="2">
    <source>
        <dbReference type="ARBA" id="ARBA00022840"/>
    </source>
</evidence>
<dbReference type="GO" id="GO:0016787">
    <property type="term" value="F:hydrolase activity"/>
    <property type="evidence" value="ECO:0007669"/>
    <property type="project" value="InterPro"/>
</dbReference>
<feature type="domain" description="Helicase ATP-binding" evidence="4">
    <location>
        <begin position="177"/>
        <end position="329"/>
    </location>
</feature>
<keyword evidence="3" id="KW-0238">DNA-binding</keyword>
<dbReference type="AlphaFoldDB" id="A0A1G8AEM6"/>
<evidence type="ECO:0000256" key="1">
    <source>
        <dbReference type="ARBA" id="ARBA00022741"/>
    </source>
</evidence>
<accession>A0A1G8AEM6</accession>
<dbReference type="InterPro" id="IPR014001">
    <property type="entry name" value="Helicase_ATP-bd"/>
</dbReference>
<dbReference type="GO" id="GO:0006302">
    <property type="term" value="P:double-strand break repair"/>
    <property type="evidence" value="ECO:0007669"/>
    <property type="project" value="TreeGrafter"/>
</dbReference>
<dbReference type="GO" id="GO:0043138">
    <property type="term" value="F:3'-5' DNA helicase activity"/>
    <property type="evidence" value="ECO:0007669"/>
    <property type="project" value="TreeGrafter"/>
</dbReference>
<dbReference type="Pfam" id="PF04851">
    <property type="entry name" value="ResIII"/>
    <property type="match status" value="1"/>
</dbReference>
<dbReference type="SUPFAM" id="SSF52540">
    <property type="entry name" value="P-loop containing nucleoside triphosphate hydrolases"/>
    <property type="match status" value="1"/>
</dbReference>
<evidence type="ECO:0000313" key="7">
    <source>
        <dbReference type="Proteomes" id="UP000199163"/>
    </source>
</evidence>
<reference evidence="6 7" key="1">
    <citation type="submission" date="2016-10" db="EMBL/GenBank/DDBJ databases">
        <authorList>
            <person name="de Groot N.N."/>
        </authorList>
    </citation>
    <scope>NUCLEOTIDE SEQUENCE [LARGE SCALE GENOMIC DNA]</scope>
    <source>
        <strain evidence="6 7">DSM 21632</strain>
    </source>
</reference>
<dbReference type="InterPro" id="IPR027417">
    <property type="entry name" value="P-loop_NTPase"/>
</dbReference>
<dbReference type="RefSeq" id="WP_091271395.1">
    <property type="nucleotide sequence ID" value="NZ_FNDK01000002.1"/>
</dbReference>
<feature type="domain" description="Helicase C-terminal" evidence="5">
    <location>
        <begin position="357"/>
        <end position="502"/>
    </location>
</feature>
<sequence length="509" mass="56172">MHFCHVRSPQTGQIICLPESLAEKASIVAGPAVISELPLLPFPSPVSEEPPLFAPDIRSVLYGKELLLDELPFTIHELAALLQSQHMTIRSGLKQTENGFCCQRCHNSAKQFFGVFPCARCGQSCVYCRHCLMMGRISACSALFRWNGPAPPISYEAVCTWEGTFSPGQAQASRAIISTIIQKGERLIWAVCGAGKTEILFPGIEHALQNGGRVLLATPRTDVVVELLPRLQAVFPKTDIIGLYGKSEDKQKTAPLVIATTHQTMRFADAFDTVIIDEVDAFPFSQDKSLVQAVAKAKKQHAALIYLTATPTPALKKRVKNKQLPVTKIPRRFHGYPLPVPRFKWCGYWQKRLENGKLPHSVERWCASHIATNTPAFLFVPSVNVLWKTTEILQKTYPSVMGVHSEDEERQHKVAAFRKGEIPLLVTTTILERGVTVAGVEAAVFGAEAEVFTESALVQIAGRTGRKKETPAGDVVFFHAGKTRAMLDCRRHITAMNEEDAEGGKRNNA</sequence>
<dbReference type="EMBL" id="FNDK01000002">
    <property type="protein sequence ID" value="SDH19327.1"/>
    <property type="molecule type" value="Genomic_DNA"/>
</dbReference>
<dbReference type="Proteomes" id="UP000199163">
    <property type="component" value="Unassembled WGS sequence"/>
</dbReference>
<gene>
    <name evidence="6" type="ORF">SAMN05192534_102127</name>
</gene>
<keyword evidence="1" id="KW-0547">Nucleotide-binding</keyword>